<organism evidence="3 5">
    <name type="scientific">Parabacteroides distasonis</name>
    <dbReference type="NCBI Taxonomy" id="823"/>
    <lineage>
        <taxon>Bacteria</taxon>
        <taxon>Pseudomonadati</taxon>
        <taxon>Bacteroidota</taxon>
        <taxon>Bacteroidia</taxon>
        <taxon>Bacteroidales</taxon>
        <taxon>Tannerellaceae</taxon>
        <taxon>Parabacteroides</taxon>
    </lineage>
</organism>
<reference evidence="3 5" key="1">
    <citation type="submission" date="2015-09" db="EMBL/GenBank/DDBJ databases">
        <authorList>
            <consortium name="Pathogen Informatics"/>
        </authorList>
    </citation>
    <scope>NUCLEOTIDE SEQUENCE [LARGE SCALE GENOMIC DNA]</scope>
    <source>
        <strain evidence="3 5">2789STDY5608872</strain>
    </source>
</reference>
<evidence type="ECO:0000259" key="2">
    <source>
        <dbReference type="Pfam" id="PF19910"/>
    </source>
</evidence>
<evidence type="ECO:0000256" key="1">
    <source>
        <dbReference type="SAM" id="SignalP"/>
    </source>
</evidence>
<sequence length="973" mass="103804">MNKRISTMFASFLLMAGVAFAADGTTYSQKEAKPTEGLKVYLGNEEGTSFLKSAKVTDAAYKFANTVTESEAGVFTVTGVKTENGKLMFKLVDAAGKVVYGKEGTTFVEAASEDDVKKGYCWFTYDDNNTDDNYNDDKITLGGKPLAYDMATAANVAKMLIAKKGTTSSDLNSNLSGKGFSFKFPNAASEADVNPFGEQMFAIDASTVNSTLELGETEVSGECFVVANAAGLKLAKEGGVTADNLKAATFIVLNPNATFGITSLDAAKGEGFGFTTVKGEKLNATNVKKDGKIAFMNAIYGVSEDDLANKAGQYTIKMTGVKVTKGTDENFGSELTVYVGAYSLTTGGLKTYITTKGSTDKLSLAQTTGNTWAKASDLLKTDGAAIYNIYFTGTKPADGEEGESLYGKYLVSTYAKTEEARAIASFSNEALAPAKVDLKAPVAQWVIVSMQGSGAVTFKNLETNETFNANLYKTDKAGIYQAVKTSVGDIPAENIKLVAVSANEGFLTLSDAQLKQKAQLVFNGESSVAVEKVYMSCNADDSKFEPVSDAAKSYAWSLEKAEAVKNNVEYIYLKDDEVAKKKADMLTIQAYYLVDDKKGLNHEGSDYKLVDHNDKKADNLSRLVFKKNVDGTYSVICLDEALDADEAADNYIEVVKADAKMLKVDVNTPSFAEVPVGSEKADYAKVVVDFFQMGASLDAVPRHATLDSEEGSISLKENKNGILEGIIGAEGLTFWLDTADSKAELPSFYISKGIAEGDSVAPVRNFLYFAQDSLRYWNEAQAKFTYDENYGLEGTYGAEANQNTDVKAIFRPATLAGVDTINTTVNGKNVVVAAEAKEDVCLGGINNFKFYITKLDAGYSVRPVDQPTKYLYALNGKLGFTSDTSKALPVTVGEGNPTSNESIDNSASSSVVVIGNAGSVTIQGAQGETAYVRNLLGMPLAETVVTSDNATIAVPAGIVLVTVGDETVKVVVK</sequence>
<feature type="chain" id="PRO_5044057098" description="DUF6383 domain-containing protein" evidence="1">
    <location>
        <begin position="22"/>
        <end position="973"/>
    </location>
</feature>
<dbReference type="InterPro" id="IPR045963">
    <property type="entry name" value="DUF6383"/>
</dbReference>
<protein>
    <recommendedName>
        <fullName evidence="2">DUF6383 domain-containing protein</fullName>
    </recommendedName>
</protein>
<evidence type="ECO:0000313" key="5">
    <source>
        <dbReference type="Proteomes" id="UP000095591"/>
    </source>
</evidence>
<dbReference type="Proteomes" id="UP000441609">
    <property type="component" value="Unassembled WGS sequence"/>
</dbReference>
<dbReference type="EMBL" id="CYXP01000003">
    <property type="protein sequence ID" value="CUN03976.1"/>
    <property type="molecule type" value="Genomic_DNA"/>
</dbReference>
<dbReference type="EMBL" id="WKMO01000003">
    <property type="protein sequence ID" value="MSB72522.1"/>
    <property type="molecule type" value="Genomic_DNA"/>
</dbReference>
<name>A0A173TP18_PARDI</name>
<evidence type="ECO:0000313" key="6">
    <source>
        <dbReference type="Proteomes" id="UP000441609"/>
    </source>
</evidence>
<dbReference type="Pfam" id="PF19910">
    <property type="entry name" value="DUF6383"/>
    <property type="match status" value="1"/>
</dbReference>
<dbReference type="OrthoDB" id="1098528at2"/>
<accession>A0A173TP18</accession>
<evidence type="ECO:0000313" key="4">
    <source>
        <dbReference type="EMBL" id="MSB72522.1"/>
    </source>
</evidence>
<keyword evidence="1" id="KW-0732">Signal</keyword>
<dbReference type="RefSeq" id="WP_005861284.1">
    <property type="nucleotide sequence ID" value="NZ_BQOC01000012.1"/>
</dbReference>
<dbReference type="Proteomes" id="UP000095591">
    <property type="component" value="Unassembled WGS sequence"/>
</dbReference>
<reference evidence="4 6" key="2">
    <citation type="journal article" date="2019" name="Nat. Med.">
        <title>A library of human gut bacterial isolates paired with longitudinal multiomics data enables mechanistic microbiome research.</title>
        <authorList>
            <person name="Poyet M."/>
            <person name="Groussin M."/>
            <person name="Gibbons S.M."/>
            <person name="Avila-Pacheco J."/>
            <person name="Jiang X."/>
            <person name="Kearney S.M."/>
            <person name="Perrotta A.R."/>
            <person name="Berdy B."/>
            <person name="Zhao S."/>
            <person name="Lieberman T.D."/>
            <person name="Swanson P.K."/>
            <person name="Smith M."/>
            <person name="Roesemann S."/>
            <person name="Alexander J.E."/>
            <person name="Rich S.A."/>
            <person name="Livny J."/>
            <person name="Vlamakis H."/>
            <person name="Clish C."/>
            <person name="Bullock K."/>
            <person name="Deik A."/>
            <person name="Scott J."/>
            <person name="Pierce K.A."/>
            <person name="Xavier R.J."/>
            <person name="Alm E.J."/>
        </authorList>
    </citation>
    <scope>NUCLEOTIDE SEQUENCE [LARGE SCALE GENOMIC DNA]</scope>
    <source>
        <strain evidence="4 6">BIOML-A20</strain>
    </source>
</reference>
<proteinExistence type="predicted"/>
<gene>
    <name evidence="3" type="ORF">ERS852429_01658</name>
    <name evidence="4" type="ORF">GKD70_04315</name>
</gene>
<feature type="signal peptide" evidence="1">
    <location>
        <begin position="1"/>
        <end position="21"/>
    </location>
</feature>
<dbReference type="AlphaFoldDB" id="A0A173TP18"/>
<feature type="domain" description="DUF6383" evidence="2">
    <location>
        <begin position="897"/>
        <end position="972"/>
    </location>
</feature>
<evidence type="ECO:0000313" key="3">
    <source>
        <dbReference type="EMBL" id="CUN03976.1"/>
    </source>
</evidence>